<protein>
    <submittedName>
        <fullName evidence="1">Putative transcription factor interactor and regulator CCHC(Zn) family</fullName>
    </submittedName>
</protein>
<dbReference type="Proteomes" id="UP000238479">
    <property type="component" value="Chromosome 6"/>
</dbReference>
<accession>A0A2P6PJG0</accession>
<comment type="caution">
    <text evidence="1">The sequence shown here is derived from an EMBL/GenBank/DDBJ whole genome shotgun (WGS) entry which is preliminary data.</text>
</comment>
<proteinExistence type="predicted"/>
<dbReference type="Gramene" id="PRQ22067">
    <property type="protein sequence ID" value="PRQ22067"/>
    <property type="gene ID" value="RchiOBHm_Chr6g0246181"/>
</dbReference>
<evidence type="ECO:0000313" key="2">
    <source>
        <dbReference type="Proteomes" id="UP000238479"/>
    </source>
</evidence>
<dbReference type="EMBL" id="PDCK01000044">
    <property type="protein sequence ID" value="PRQ22067.1"/>
    <property type="molecule type" value="Genomic_DNA"/>
</dbReference>
<reference evidence="1 2" key="1">
    <citation type="journal article" date="2018" name="Nat. Genet.">
        <title>The Rosa genome provides new insights in the design of modern roses.</title>
        <authorList>
            <person name="Bendahmane M."/>
        </authorList>
    </citation>
    <scope>NUCLEOTIDE SEQUENCE [LARGE SCALE GENOMIC DNA]</scope>
    <source>
        <strain evidence="2">cv. Old Blush</strain>
    </source>
</reference>
<gene>
    <name evidence="1" type="ORF">RchiOBHm_Chr6g0246181</name>
</gene>
<evidence type="ECO:0000313" key="1">
    <source>
        <dbReference type="EMBL" id="PRQ22067.1"/>
    </source>
</evidence>
<organism evidence="1 2">
    <name type="scientific">Rosa chinensis</name>
    <name type="common">China rose</name>
    <dbReference type="NCBI Taxonomy" id="74649"/>
    <lineage>
        <taxon>Eukaryota</taxon>
        <taxon>Viridiplantae</taxon>
        <taxon>Streptophyta</taxon>
        <taxon>Embryophyta</taxon>
        <taxon>Tracheophyta</taxon>
        <taxon>Spermatophyta</taxon>
        <taxon>Magnoliopsida</taxon>
        <taxon>eudicotyledons</taxon>
        <taxon>Gunneridae</taxon>
        <taxon>Pentapetalae</taxon>
        <taxon>rosids</taxon>
        <taxon>fabids</taxon>
        <taxon>Rosales</taxon>
        <taxon>Rosaceae</taxon>
        <taxon>Rosoideae</taxon>
        <taxon>Rosoideae incertae sedis</taxon>
        <taxon>Rosa</taxon>
    </lineage>
</organism>
<keyword evidence="2" id="KW-1185">Reference proteome</keyword>
<sequence length="335" mass="38167">MSSTSESHCYFSRVLQRETIEYKPSEEKWLPIRFYLIKQTRYWNDKSSNYSCESYAAGQTGASIHHSYSDHRRGYTAFMTHYLSEIGVPRLEHSTILDKIFQVVRSASPQRTILVLVADITVPAIDTLVCKNPSVCFNLKYWVDGELHQETHTMRDVDCHGSLTVESFGAVPSTAGFVHASTKPMRDYHKIGSHGTAEFVELDSTPLRRFWPSDMHRISKADQEEDDDSSSSEDEVFGPCEVCLKDNAHWKFDCPYLVCIPNAKDVTLGNGYDLFCKGCPRLGVHAAHHWKGRAVRKKCGVCHEYGQHWSSECPKRPNPKPFGLLLRKLTGERED</sequence>
<name>A0A2P6PJG0_ROSCH</name>
<dbReference type="AlphaFoldDB" id="A0A2P6PJG0"/>